<gene>
    <name evidence="2" type="ORF">SAMN02910429_02085</name>
</gene>
<reference evidence="3" key="1">
    <citation type="submission" date="2016-10" db="EMBL/GenBank/DDBJ databases">
        <authorList>
            <person name="Varghese N."/>
            <person name="Submissions S."/>
        </authorList>
    </citation>
    <scope>NUCLEOTIDE SEQUENCE [LARGE SCALE GENOMIC DNA]</scope>
    <source>
        <strain evidence="3">S1b</strain>
    </source>
</reference>
<keyword evidence="1" id="KW-1133">Transmembrane helix</keyword>
<organism evidence="2 3">
    <name type="scientific">Lachnobacterium bovis</name>
    <dbReference type="NCBI Taxonomy" id="140626"/>
    <lineage>
        <taxon>Bacteria</taxon>
        <taxon>Bacillati</taxon>
        <taxon>Bacillota</taxon>
        <taxon>Clostridia</taxon>
        <taxon>Lachnospirales</taxon>
        <taxon>Lachnospiraceae</taxon>
        <taxon>Lachnobacterium</taxon>
    </lineage>
</organism>
<accession>A0A1H9UGB7</accession>
<sequence length="411" mass="48207">MKKQKLKISTQSKVIIITIVLALILLCNVLAPYKEYIAGQILFAKDKLIYVKTDEEHSFKPTWNKMELVEKSTTPDDSVCIVSDMTKEQKKEWKINNKYSFKEFSDTDYVNMKFFNHIQRISSNQFLQISYTYKKPFLFAKPVGYRKDKEINEIEDFGENFGSRLTSIKLQIYDINKRKVTNDRELINTRLVSDRYVLLYGAAKEIVISKDRIENKPFFVIPLCSINEEHFIGGPYRRTIDKNGIYDYPSDYTNIYCFYSNRHTNWMDIESLGNLLKQNGVDLKGVMCLYNSIDYNDVNFLIKTESLPQKDAYLYKVYPGLKKYRGKKGKVAKIYLKGLKSSDELVSYFLPEGQNVNYGDGIEIELKDKKKVKINSLEEYFDSIAQEKNDSYEEREVKEENRLSADLFDFK</sequence>
<protein>
    <submittedName>
        <fullName evidence="2">Uncharacterized protein</fullName>
    </submittedName>
</protein>
<name>A0A1H9UGB7_9FIRM</name>
<evidence type="ECO:0000256" key="1">
    <source>
        <dbReference type="SAM" id="Phobius"/>
    </source>
</evidence>
<dbReference type="RefSeq" id="WP_074730906.1">
    <property type="nucleotide sequence ID" value="NZ_FOGW01000028.1"/>
</dbReference>
<keyword evidence="1" id="KW-0472">Membrane</keyword>
<proteinExistence type="predicted"/>
<keyword evidence="3" id="KW-1185">Reference proteome</keyword>
<dbReference type="Proteomes" id="UP000182471">
    <property type="component" value="Unassembled WGS sequence"/>
</dbReference>
<dbReference type="AlphaFoldDB" id="A0A1H9UGB7"/>
<feature type="transmembrane region" description="Helical" evidence="1">
    <location>
        <begin position="12"/>
        <end position="33"/>
    </location>
</feature>
<dbReference type="EMBL" id="FOGW01000028">
    <property type="protein sequence ID" value="SES08103.1"/>
    <property type="molecule type" value="Genomic_DNA"/>
</dbReference>
<keyword evidence="1" id="KW-0812">Transmembrane</keyword>
<evidence type="ECO:0000313" key="2">
    <source>
        <dbReference type="EMBL" id="SES08103.1"/>
    </source>
</evidence>
<evidence type="ECO:0000313" key="3">
    <source>
        <dbReference type="Proteomes" id="UP000182471"/>
    </source>
</evidence>